<proteinExistence type="predicted"/>
<reference evidence="1" key="1">
    <citation type="submission" date="2021-03" db="EMBL/GenBank/DDBJ databases">
        <title>Draft genome sequence of rust myrtle Austropuccinia psidii MF-1, a brazilian biotype.</title>
        <authorList>
            <person name="Quecine M.C."/>
            <person name="Pachon D.M.R."/>
            <person name="Bonatelli M.L."/>
            <person name="Correr F.H."/>
            <person name="Franceschini L.M."/>
            <person name="Leite T.F."/>
            <person name="Margarido G.R.A."/>
            <person name="Almeida C.A."/>
            <person name="Ferrarezi J.A."/>
            <person name="Labate C.A."/>
        </authorList>
    </citation>
    <scope>NUCLEOTIDE SEQUENCE</scope>
    <source>
        <strain evidence="1">MF-1</strain>
    </source>
</reference>
<evidence type="ECO:0000313" key="2">
    <source>
        <dbReference type="Proteomes" id="UP000765509"/>
    </source>
</evidence>
<protein>
    <submittedName>
        <fullName evidence="1">Uncharacterized protein</fullName>
    </submittedName>
</protein>
<accession>A0A9Q3IR87</accession>
<gene>
    <name evidence="1" type="ORF">O181_088140</name>
</gene>
<sequence>CNKTPRESWRSKTWPSERSTVIEPFHSDYPTGHSRNIYQVPQNTQSKIKQRNVLQCIQPVLRIIKEPLQHPKVKPNHHYALHIPEQIKLWGPLLGVAEFAGERTIGLLQKVQTNGKIAEIHGTLMRKTYEKQRLLAKHGRFWAKDEDSDHRVTGAKLIMVGMDVYLGMIRALRADGKVVRDFRDFPHPWGEWVLSNQANPVQSIKAARIRQIVSVMPPNNVIYYKSQKETMYGLIKALYVFPCINNPPITGIWIQPISNKHWSPHYPSNPPGYFFQLLGSVLEKLSSKPCCMILPSDIIALAAYRFLEPDILNVPSNGIVLFPYTHDFIN</sequence>
<organism evidence="1 2">
    <name type="scientific">Austropuccinia psidii MF-1</name>
    <dbReference type="NCBI Taxonomy" id="1389203"/>
    <lineage>
        <taxon>Eukaryota</taxon>
        <taxon>Fungi</taxon>
        <taxon>Dikarya</taxon>
        <taxon>Basidiomycota</taxon>
        <taxon>Pucciniomycotina</taxon>
        <taxon>Pucciniomycetes</taxon>
        <taxon>Pucciniales</taxon>
        <taxon>Sphaerophragmiaceae</taxon>
        <taxon>Austropuccinia</taxon>
    </lineage>
</organism>
<dbReference type="OrthoDB" id="3247418at2759"/>
<comment type="caution">
    <text evidence="1">The sequence shown here is derived from an EMBL/GenBank/DDBJ whole genome shotgun (WGS) entry which is preliminary data.</text>
</comment>
<name>A0A9Q3IR87_9BASI</name>
<evidence type="ECO:0000313" key="1">
    <source>
        <dbReference type="EMBL" id="MBW0548425.1"/>
    </source>
</evidence>
<feature type="non-terminal residue" evidence="1">
    <location>
        <position position="1"/>
    </location>
</feature>
<dbReference type="Proteomes" id="UP000765509">
    <property type="component" value="Unassembled WGS sequence"/>
</dbReference>
<keyword evidence="2" id="KW-1185">Reference proteome</keyword>
<dbReference type="AlphaFoldDB" id="A0A9Q3IR87"/>
<dbReference type="EMBL" id="AVOT02053641">
    <property type="protein sequence ID" value="MBW0548425.1"/>
    <property type="molecule type" value="Genomic_DNA"/>
</dbReference>